<sequence length="143" mass="14953">MRAMIADVLPCPFAPGWNSLTILAGPTEVAWMTYEEDRVAAFEAASRPSKRLGSAVLGGMGVGVLASALGGAVYSLVTASAIKGVGFMRRSFPLLGAVGIALNLPTIQHALQDMSNETVQEVSQQRSSEERGVRTMDASGKNG</sequence>
<dbReference type="EMBL" id="JH993005">
    <property type="protein sequence ID" value="EKX44336.1"/>
    <property type="molecule type" value="Genomic_DNA"/>
</dbReference>
<keyword evidence="2" id="KW-0472">Membrane</keyword>
<evidence type="ECO:0000256" key="2">
    <source>
        <dbReference type="SAM" id="Phobius"/>
    </source>
</evidence>
<gene>
    <name evidence="3" type="ORF">GUITHDRAFT_109787</name>
</gene>
<feature type="region of interest" description="Disordered" evidence="1">
    <location>
        <begin position="122"/>
        <end position="143"/>
    </location>
</feature>
<reference evidence="5" key="2">
    <citation type="submission" date="2012-11" db="EMBL/GenBank/DDBJ databases">
        <authorList>
            <person name="Kuo A."/>
            <person name="Curtis B.A."/>
            <person name="Tanifuji G."/>
            <person name="Burki F."/>
            <person name="Gruber A."/>
            <person name="Irimia M."/>
            <person name="Maruyama S."/>
            <person name="Arias M.C."/>
            <person name="Ball S.G."/>
            <person name="Gile G.H."/>
            <person name="Hirakawa Y."/>
            <person name="Hopkins J.F."/>
            <person name="Rensing S.A."/>
            <person name="Schmutz J."/>
            <person name="Symeonidi A."/>
            <person name="Elias M."/>
            <person name="Eveleigh R.J."/>
            <person name="Herman E.K."/>
            <person name="Klute M.J."/>
            <person name="Nakayama T."/>
            <person name="Obornik M."/>
            <person name="Reyes-Prieto A."/>
            <person name="Armbrust E.V."/>
            <person name="Aves S.J."/>
            <person name="Beiko R.G."/>
            <person name="Coutinho P."/>
            <person name="Dacks J.B."/>
            <person name="Durnford D.G."/>
            <person name="Fast N.M."/>
            <person name="Green B.R."/>
            <person name="Grisdale C."/>
            <person name="Hempe F."/>
            <person name="Henrissat B."/>
            <person name="Hoppner M.P."/>
            <person name="Ishida K.-I."/>
            <person name="Kim E."/>
            <person name="Koreny L."/>
            <person name="Kroth P.G."/>
            <person name="Liu Y."/>
            <person name="Malik S.-B."/>
            <person name="Maier U.G."/>
            <person name="McRose D."/>
            <person name="Mock T."/>
            <person name="Neilson J.A."/>
            <person name="Onodera N.T."/>
            <person name="Poole A.M."/>
            <person name="Pritham E.J."/>
            <person name="Richards T.A."/>
            <person name="Rocap G."/>
            <person name="Roy S.W."/>
            <person name="Sarai C."/>
            <person name="Schaack S."/>
            <person name="Shirato S."/>
            <person name="Slamovits C.H."/>
            <person name="Spencer D.F."/>
            <person name="Suzuki S."/>
            <person name="Worden A.Z."/>
            <person name="Zauner S."/>
            <person name="Barry K."/>
            <person name="Bell C."/>
            <person name="Bharti A.K."/>
            <person name="Crow J.A."/>
            <person name="Grimwood J."/>
            <person name="Kramer R."/>
            <person name="Lindquist E."/>
            <person name="Lucas S."/>
            <person name="Salamov A."/>
            <person name="McFadden G.I."/>
            <person name="Lane C.E."/>
            <person name="Keeling P.J."/>
            <person name="Gray M.W."/>
            <person name="Grigoriev I.V."/>
            <person name="Archibald J.M."/>
        </authorList>
    </citation>
    <scope>NUCLEOTIDE SEQUENCE</scope>
    <source>
        <strain evidence="5">CCMP2712</strain>
    </source>
</reference>
<proteinExistence type="predicted"/>
<keyword evidence="5" id="KW-1185">Reference proteome</keyword>
<evidence type="ECO:0000313" key="4">
    <source>
        <dbReference type="EnsemblProtists" id="EKX44336"/>
    </source>
</evidence>
<keyword evidence="2" id="KW-0812">Transmembrane</keyword>
<keyword evidence="2" id="KW-1133">Transmembrane helix</keyword>
<dbReference type="PaxDb" id="55529-EKX44336"/>
<dbReference type="GeneID" id="17300920"/>
<name>L1J749_GUITC</name>
<reference evidence="4" key="3">
    <citation type="submission" date="2016-03" db="UniProtKB">
        <authorList>
            <consortium name="EnsemblProtists"/>
        </authorList>
    </citation>
    <scope>IDENTIFICATION</scope>
</reference>
<dbReference type="KEGG" id="gtt:GUITHDRAFT_109787"/>
<dbReference type="AlphaFoldDB" id="L1J749"/>
<dbReference type="RefSeq" id="XP_005831316.1">
    <property type="nucleotide sequence ID" value="XM_005831259.1"/>
</dbReference>
<dbReference type="HOGENOM" id="CLU_1809866_0_0_1"/>
<feature type="transmembrane region" description="Helical" evidence="2">
    <location>
        <begin position="56"/>
        <end position="82"/>
    </location>
</feature>
<protein>
    <submittedName>
        <fullName evidence="3 4">Uncharacterized protein</fullName>
    </submittedName>
</protein>
<evidence type="ECO:0000256" key="1">
    <source>
        <dbReference type="SAM" id="MobiDB-lite"/>
    </source>
</evidence>
<reference evidence="3 5" key="1">
    <citation type="journal article" date="2012" name="Nature">
        <title>Algal genomes reveal evolutionary mosaicism and the fate of nucleomorphs.</title>
        <authorList>
            <consortium name="DOE Joint Genome Institute"/>
            <person name="Curtis B.A."/>
            <person name="Tanifuji G."/>
            <person name="Burki F."/>
            <person name="Gruber A."/>
            <person name="Irimia M."/>
            <person name="Maruyama S."/>
            <person name="Arias M.C."/>
            <person name="Ball S.G."/>
            <person name="Gile G.H."/>
            <person name="Hirakawa Y."/>
            <person name="Hopkins J.F."/>
            <person name="Kuo A."/>
            <person name="Rensing S.A."/>
            <person name="Schmutz J."/>
            <person name="Symeonidi A."/>
            <person name="Elias M."/>
            <person name="Eveleigh R.J."/>
            <person name="Herman E.K."/>
            <person name="Klute M.J."/>
            <person name="Nakayama T."/>
            <person name="Obornik M."/>
            <person name="Reyes-Prieto A."/>
            <person name="Armbrust E.V."/>
            <person name="Aves S.J."/>
            <person name="Beiko R.G."/>
            <person name="Coutinho P."/>
            <person name="Dacks J.B."/>
            <person name="Durnford D.G."/>
            <person name="Fast N.M."/>
            <person name="Green B.R."/>
            <person name="Grisdale C.J."/>
            <person name="Hempel F."/>
            <person name="Henrissat B."/>
            <person name="Hoppner M.P."/>
            <person name="Ishida K."/>
            <person name="Kim E."/>
            <person name="Koreny L."/>
            <person name="Kroth P.G."/>
            <person name="Liu Y."/>
            <person name="Malik S.B."/>
            <person name="Maier U.G."/>
            <person name="McRose D."/>
            <person name="Mock T."/>
            <person name="Neilson J.A."/>
            <person name="Onodera N.T."/>
            <person name="Poole A.M."/>
            <person name="Pritham E.J."/>
            <person name="Richards T.A."/>
            <person name="Rocap G."/>
            <person name="Roy S.W."/>
            <person name="Sarai C."/>
            <person name="Schaack S."/>
            <person name="Shirato S."/>
            <person name="Slamovits C.H."/>
            <person name="Spencer D.F."/>
            <person name="Suzuki S."/>
            <person name="Worden A.Z."/>
            <person name="Zauner S."/>
            <person name="Barry K."/>
            <person name="Bell C."/>
            <person name="Bharti A.K."/>
            <person name="Crow J.A."/>
            <person name="Grimwood J."/>
            <person name="Kramer R."/>
            <person name="Lindquist E."/>
            <person name="Lucas S."/>
            <person name="Salamov A."/>
            <person name="McFadden G.I."/>
            <person name="Lane C.E."/>
            <person name="Keeling P.J."/>
            <person name="Gray M.W."/>
            <person name="Grigoriev I.V."/>
            <person name="Archibald J.M."/>
        </authorList>
    </citation>
    <scope>NUCLEOTIDE SEQUENCE</scope>
    <source>
        <strain evidence="3 5">CCMP2712</strain>
    </source>
</reference>
<evidence type="ECO:0000313" key="3">
    <source>
        <dbReference type="EMBL" id="EKX44336.1"/>
    </source>
</evidence>
<dbReference type="EnsemblProtists" id="EKX44336">
    <property type="protein sequence ID" value="EKX44336"/>
    <property type="gene ID" value="GUITHDRAFT_109787"/>
</dbReference>
<dbReference type="Proteomes" id="UP000011087">
    <property type="component" value="Unassembled WGS sequence"/>
</dbReference>
<accession>L1J749</accession>
<evidence type="ECO:0000313" key="5">
    <source>
        <dbReference type="Proteomes" id="UP000011087"/>
    </source>
</evidence>
<organism evidence="3">
    <name type="scientific">Guillardia theta (strain CCMP2712)</name>
    <name type="common">Cryptophyte</name>
    <dbReference type="NCBI Taxonomy" id="905079"/>
    <lineage>
        <taxon>Eukaryota</taxon>
        <taxon>Cryptophyceae</taxon>
        <taxon>Pyrenomonadales</taxon>
        <taxon>Geminigeraceae</taxon>
        <taxon>Guillardia</taxon>
    </lineage>
</organism>